<dbReference type="AlphaFoldDB" id="A0AAD7X3Y7"/>
<dbReference type="EMBL" id="JAINUG010000001">
    <property type="protein sequence ID" value="KAJ8419023.1"/>
    <property type="molecule type" value="Genomic_DNA"/>
</dbReference>
<evidence type="ECO:0000313" key="3">
    <source>
        <dbReference type="Proteomes" id="UP001221898"/>
    </source>
</evidence>
<feature type="compositionally biased region" description="Polar residues" evidence="1">
    <location>
        <begin position="202"/>
        <end position="211"/>
    </location>
</feature>
<organism evidence="2 3">
    <name type="scientific">Aldrovandia affinis</name>
    <dbReference type="NCBI Taxonomy" id="143900"/>
    <lineage>
        <taxon>Eukaryota</taxon>
        <taxon>Metazoa</taxon>
        <taxon>Chordata</taxon>
        <taxon>Craniata</taxon>
        <taxon>Vertebrata</taxon>
        <taxon>Euteleostomi</taxon>
        <taxon>Actinopterygii</taxon>
        <taxon>Neopterygii</taxon>
        <taxon>Teleostei</taxon>
        <taxon>Notacanthiformes</taxon>
        <taxon>Halosauridae</taxon>
        <taxon>Aldrovandia</taxon>
    </lineage>
</organism>
<comment type="caution">
    <text evidence="2">The sequence shown here is derived from an EMBL/GenBank/DDBJ whole genome shotgun (WGS) entry which is preliminary data.</text>
</comment>
<evidence type="ECO:0000256" key="1">
    <source>
        <dbReference type="SAM" id="MobiDB-lite"/>
    </source>
</evidence>
<reference evidence="2" key="1">
    <citation type="journal article" date="2023" name="Science">
        <title>Genome structures resolve the early diversification of teleost fishes.</title>
        <authorList>
            <person name="Parey E."/>
            <person name="Louis A."/>
            <person name="Montfort J."/>
            <person name="Bouchez O."/>
            <person name="Roques C."/>
            <person name="Iampietro C."/>
            <person name="Lluch J."/>
            <person name="Castinel A."/>
            <person name="Donnadieu C."/>
            <person name="Desvignes T."/>
            <person name="Floi Bucao C."/>
            <person name="Jouanno E."/>
            <person name="Wen M."/>
            <person name="Mejri S."/>
            <person name="Dirks R."/>
            <person name="Jansen H."/>
            <person name="Henkel C."/>
            <person name="Chen W.J."/>
            <person name="Zahm M."/>
            <person name="Cabau C."/>
            <person name="Klopp C."/>
            <person name="Thompson A.W."/>
            <person name="Robinson-Rechavi M."/>
            <person name="Braasch I."/>
            <person name="Lecointre G."/>
            <person name="Bobe J."/>
            <person name="Postlethwait J.H."/>
            <person name="Berthelot C."/>
            <person name="Roest Crollius H."/>
            <person name="Guiguen Y."/>
        </authorList>
    </citation>
    <scope>NUCLEOTIDE SEQUENCE</scope>
    <source>
        <strain evidence="2">NC1722</strain>
    </source>
</reference>
<protein>
    <submittedName>
        <fullName evidence="2">Uncharacterized protein</fullName>
    </submittedName>
</protein>
<evidence type="ECO:0000313" key="2">
    <source>
        <dbReference type="EMBL" id="KAJ8419023.1"/>
    </source>
</evidence>
<dbReference type="Proteomes" id="UP001221898">
    <property type="component" value="Unassembled WGS sequence"/>
</dbReference>
<sequence>MHQSVRLWRVLQKLCRLEVKVREWDWSPGYPLTFGSKNHKRKGVKEGQRAASVPHCVRHAKSPSIPSPDLQPGEELVQRDLPLAQQCVPLQARALVHHLDLDGQVLHLHGGHAVEEEVLVEDRVAAVLDDGASLGPAPPRMRRCALGLGSAELHSSVDSELWRANVRLAFTTLACVSCVKILSSDAERESSGELNGDDSAEEQVSLSPPLK</sequence>
<accession>A0AAD7X3Y7</accession>
<feature type="region of interest" description="Disordered" evidence="1">
    <location>
        <begin position="185"/>
        <end position="211"/>
    </location>
</feature>
<keyword evidence="3" id="KW-1185">Reference proteome</keyword>
<proteinExistence type="predicted"/>
<gene>
    <name evidence="2" type="ORF">AAFF_G00005220</name>
</gene>
<name>A0AAD7X3Y7_9TELE</name>